<dbReference type="Pfam" id="PF01206">
    <property type="entry name" value="TusA"/>
    <property type="match status" value="1"/>
</dbReference>
<dbReference type="GeneID" id="89469951"/>
<accession>A0A072NJ01</accession>
<dbReference type="SUPFAM" id="SSF64307">
    <property type="entry name" value="SirA-like"/>
    <property type="match status" value="1"/>
</dbReference>
<sequence>MINISYINYQYDELYDAGPDSCGELIVKLFLRMKKMDQGQVIKVISYDLGAVEDVPAWCRMQGHELLVMNEEGLLITNFYIKKC</sequence>
<dbReference type="EC" id="2.8.1.-" evidence="2"/>
<dbReference type="Proteomes" id="UP000027936">
    <property type="component" value="Unassembled WGS sequence"/>
</dbReference>
<proteinExistence type="predicted"/>
<gene>
    <name evidence="2" type="ORF">M670_02961</name>
</gene>
<dbReference type="Gene3D" id="3.30.110.40">
    <property type="entry name" value="TusA-like domain"/>
    <property type="match status" value="1"/>
</dbReference>
<dbReference type="InterPro" id="IPR001455">
    <property type="entry name" value="TusA-like"/>
</dbReference>
<evidence type="ECO:0000313" key="2">
    <source>
        <dbReference type="EMBL" id="KEF37659.1"/>
    </source>
</evidence>
<dbReference type="CDD" id="cd00291">
    <property type="entry name" value="SirA_YedF_YeeD"/>
    <property type="match status" value="1"/>
</dbReference>
<dbReference type="InterPro" id="IPR036868">
    <property type="entry name" value="TusA-like_sf"/>
</dbReference>
<dbReference type="EMBL" id="JJRY01000012">
    <property type="protein sequence ID" value="KEF37659.1"/>
    <property type="molecule type" value="Genomic_DNA"/>
</dbReference>
<organism evidence="2 3">
    <name type="scientific">Schinkia azotoformans MEV2011</name>
    <dbReference type="NCBI Taxonomy" id="1348973"/>
    <lineage>
        <taxon>Bacteria</taxon>
        <taxon>Bacillati</taxon>
        <taxon>Bacillota</taxon>
        <taxon>Bacilli</taxon>
        <taxon>Bacillales</taxon>
        <taxon>Bacillaceae</taxon>
        <taxon>Calidifontibacillus/Schinkia group</taxon>
        <taxon>Schinkia</taxon>
    </lineage>
</organism>
<keyword evidence="2" id="KW-0808">Transferase</keyword>
<reference evidence="2 3" key="1">
    <citation type="submission" date="2014-04" db="EMBL/GenBank/DDBJ databases">
        <title>Draft genome sequence of Bacillus azotoformans MEV2011, a (co-) denitrifying strain unable to grow in the presence of oxygen.</title>
        <authorList>
            <person name="Nielsen M."/>
            <person name="Schreiber L."/>
            <person name="Finster K."/>
            <person name="Schramm A."/>
        </authorList>
    </citation>
    <scope>NUCLEOTIDE SEQUENCE [LARGE SCALE GENOMIC DNA]</scope>
    <source>
        <strain evidence="2 3">MEV2011</strain>
    </source>
</reference>
<evidence type="ECO:0000259" key="1">
    <source>
        <dbReference type="Pfam" id="PF01206"/>
    </source>
</evidence>
<evidence type="ECO:0000313" key="3">
    <source>
        <dbReference type="Proteomes" id="UP000027936"/>
    </source>
</evidence>
<feature type="domain" description="UPF0033" evidence="1">
    <location>
        <begin position="16"/>
        <end position="83"/>
    </location>
</feature>
<dbReference type="AlphaFoldDB" id="A0A072NJ01"/>
<name>A0A072NJ01_SCHAZ</name>
<dbReference type="RefSeq" id="WP_267880047.1">
    <property type="nucleotide sequence ID" value="NZ_JJRY01000012.1"/>
</dbReference>
<dbReference type="GO" id="GO:0016740">
    <property type="term" value="F:transferase activity"/>
    <property type="evidence" value="ECO:0007669"/>
    <property type="project" value="UniProtKB-KW"/>
</dbReference>
<dbReference type="PATRIC" id="fig|1348973.3.peg.2864"/>
<protein>
    <submittedName>
        <fullName evidence="2">Putative redox protein, regulator of disulfide bond formation</fullName>
        <ecNumber evidence="2">2.8.1.-</ecNumber>
    </submittedName>
</protein>
<comment type="caution">
    <text evidence="2">The sequence shown here is derived from an EMBL/GenBank/DDBJ whole genome shotgun (WGS) entry which is preliminary data.</text>
</comment>